<reference evidence="2 3" key="1">
    <citation type="submission" date="2008-10" db="EMBL/GenBank/DDBJ databases">
        <title>Draft genome sequence of Bifidobacterium catenulatum (DSM 16992).</title>
        <authorList>
            <person name="Sudarsanam P."/>
            <person name="Ley R."/>
            <person name="Guruge J."/>
            <person name="Turnbaugh P.J."/>
            <person name="Mahowald M."/>
            <person name="Liep D."/>
            <person name="Gordon J."/>
        </authorList>
    </citation>
    <scope>NUCLEOTIDE SEQUENCE [LARGE SCALE GENOMIC DNA]</scope>
    <source>
        <strain evidence="2 3">DSM 16992</strain>
    </source>
</reference>
<reference evidence="2 3" key="2">
    <citation type="submission" date="2008-10" db="EMBL/GenBank/DDBJ databases">
        <authorList>
            <person name="Fulton L."/>
            <person name="Clifton S."/>
            <person name="Fulton B."/>
            <person name="Xu J."/>
            <person name="Minx P."/>
            <person name="Pepin K.H."/>
            <person name="Johnson M."/>
            <person name="Bhonagiri V."/>
            <person name="Nash W.E."/>
            <person name="Mardis E.R."/>
            <person name="Wilson R.K."/>
        </authorList>
    </citation>
    <scope>NUCLEOTIDE SEQUENCE [LARGE SCALE GENOMIC DNA]</scope>
    <source>
        <strain evidence="2 3">DSM 16992</strain>
    </source>
</reference>
<evidence type="ECO:0000256" key="1">
    <source>
        <dbReference type="SAM" id="MobiDB-lite"/>
    </source>
</evidence>
<protein>
    <submittedName>
        <fullName evidence="2">Uncharacterized protein</fullName>
    </submittedName>
</protein>
<proteinExistence type="predicted"/>
<gene>
    <name evidence="2" type="ORF">BIFCAT_01286</name>
</gene>
<dbReference type="AlphaFoldDB" id="B6XW03"/>
<accession>B6XW03</accession>
<feature type="region of interest" description="Disordered" evidence="1">
    <location>
        <begin position="1"/>
        <end position="44"/>
    </location>
</feature>
<dbReference type="EMBL" id="ABXY01000017">
    <property type="protein sequence ID" value="EEB21196.1"/>
    <property type="molecule type" value="Genomic_DNA"/>
</dbReference>
<comment type="caution">
    <text evidence="2">The sequence shown here is derived from an EMBL/GenBank/DDBJ whole genome shotgun (WGS) entry which is preliminary data.</text>
</comment>
<evidence type="ECO:0000313" key="2">
    <source>
        <dbReference type="EMBL" id="EEB21196.1"/>
    </source>
</evidence>
<dbReference type="Proteomes" id="UP000003882">
    <property type="component" value="Unassembled WGS sequence"/>
</dbReference>
<name>B6XW03_9BIFI</name>
<organism evidence="2 3">
    <name type="scientific">Bifidobacterium catenulatum DSM 16992 = JCM 1194 = LMG 11043</name>
    <dbReference type="NCBI Taxonomy" id="566552"/>
    <lineage>
        <taxon>Bacteria</taxon>
        <taxon>Bacillati</taxon>
        <taxon>Actinomycetota</taxon>
        <taxon>Actinomycetes</taxon>
        <taxon>Bifidobacteriales</taxon>
        <taxon>Bifidobacteriaceae</taxon>
        <taxon>Bifidobacterium</taxon>
    </lineage>
</organism>
<evidence type="ECO:0000313" key="3">
    <source>
        <dbReference type="Proteomes" id="UP000003882"/>
    </source>
</evidence>
<sequence length="44" mass="5099">MTFIISRTADGIADGETTKDREHAIRRKKNNGVSHHNYFDEIPR</sequence>